<comment type="caution">
    <text evidence="1">The sequence shown here is derived from an EMBL/GenBank/DDBJ whole genome shotgun (WGS) entry which is preliminary data.</text>
</comment>
<sequence>MRFLQFPHQFSQSNSRKVEYVIKGLPHWPDKIILKSFSCVTLSTLFSVSLLSSEYRSEMLSLWFIEY</sequence>
<proteinExistence type="predicted"/>
<dbReference type="EMBL" id="SEYY01003032">
    <property type="protein sequence ID" value="KAB7504500.1"/>
    <property type="molecule type" value="Genomic_DNA"/>
</dbReference>
<reference evidence="1 2" key="1">
    <citation type="journal article" date="2019" name="PLoS Biol.">
        <title>Sex chromosomes control vertical transmission of feminizing Wolbachia symbionts in an isopod.</title>
        <authorList>
            <person name="Becking T."/>
            <person name="Chebbi M.A."/>
            <person name="Giraud I."/>
            <person name="Moumen B."/>
            <person name="Laverre T."/>
            <person name="Caubet Y."/>
            <person name="Peccoud J."/>
            <person name="Gilbert C."/>
            <person name="Cordaux R."/>
        </authorList>
    </citation>
    <scope>NUCLEOTIDE SEQUENCE [LARGE SCALE GENOMIC DNA]</scope>
    <source>
        <strain evidence="1">ANa2</strain>
        <tissue evidence="1">Whole body excluding digestive tract and cuticle</tissue>
    </source>
</reference>
<name>A0A5N5THV1_9CRUS</name>
<protein>
    <submittedName>
        <fullName evidence="1">Uncharacterized protein</fullName>
    </submittedName>
</protein>
<dbReference type="Proteomes" id="UP000326759">
    <property type="component" value="Unassembled WGS sequence"/>
</dbReference>
<gene>
    <name evidence="1" type="ORF">Anas_10441</name>
</gene>
<accession>A0A5N5THV1</accession>
<keyword evidence="2" id="KW-1185">Reference proteome</keyword>
<evidence type="ECO:0000313" key="2">
    <source>
        <dbReference type="Proteomes" id="UP000326759"/>
    </source>
</evidence>
<evidence type="ECO:0000313" key="1">
    <source>
        <dbReference type="EMBL" id="KAB7504500.1"/>
    </source>
</evidence>
<dbReference type="AlphaFoldDB" id="A0A5N5THV1"/>
<organism evidence="1 2">
    <name type="scientific">Armadillidium nasatum</name>
    <dbReference type="NCBI Taxonomy" id="96803"/>
    <lineage>
        <taxon>Eukaryota</taxon>
        <taxon>Metazoa</taxon>
        <taxon>Ecdysozoa</taxon>
        <taxon>Arthropoda</taxon>
        <taxon>Crustacea</taxon>
        <taxon>Multicrustacea</taxon>
        <taxon>Malacostraca</taxon>
        <taxon>Eumalacostraca</taxon>
        <taxon>Peracarida</taxon>
        <taxon>Isopoda</taxon>
        <taxon>Oniscidea</taxon>
        <taxon>Crinocheta</taxon>
        <taxon>Armadillidiidae</taxon>
        <taxon>Armadillidium</taxon>
    </lineage>
</organism>